<dbReference type="SUPFAM" id="SSF52540">
    <property type="entry name" value="P-loop containing nucleoside triphosphate hydrolases"/>
    <property type="match status" value="2"/>
</dbReference>
<evidence type="ECO:0000313" key="6">
    <source>
        <dbReference type="EMBL" id="VZO37145.1"/>
    </source>
</evidence>
<dbReference type="InterPro" id="IPR050611">
    <property type="entry name" value="ABCF"/>
</dbReference>
<dbReference type="Gene3D" id="3.40.50.300">
    <property type="entry name" value="P-loop containing nucleotide triphosphate hydrolases"/>
    <property type="match status" value="2"/>
</dbReference>
<keyword evidence="4" id="KW-0175">Coiled coil</keyword>
<evidence type="ECO:0000256" key="4">
    <source>
        <dbReference type="SAM" id="Coils"/>
    </source>
</evidence>
<dbReference type="InterPro" id="IPR003439">
    <property type="entry name" value="ABC_transporter-like_ATP-bd"/>
</dbReference>
<feature type="domain" description="ABC transporter" evidence="5">
    <location>
        <begin position="16"/>
        <end position="271"/>
    </location>
</feature>
<keyword evidence="3 6" id="KW-0067">ATP-binding</keyword>
<gene>
    <name evidence="6" type="ORF">HALOF300_02248</name>
</gene>
<dbReference type="PANTHER" id="PTHR19211:SF69">
    <property type="entry name" value="ATP-BINDING PROTEIN UUP"/>
    <property type="match status" value="1"/>
</dbReference>
<organism evidence="6 7">
    <name type="scientific">Occultella aeris</name>
    <dbReference type="NCBI Taxonomy" id="2761496"/>
    <lineage>
        <taxon>Bacteria</taxon>
        <taxon>Bacillati</taxon>
        <taxon>Actinomycetota</taxon>
        <taxon>Actinomycetes</taxon>
        <taxon>Micrococcales</taxon>
        <taxon>Ruaniaceae</taxon>
        <taxon>Occultella</taxon>
    </lineage>
</organism>
<dbReference type="EMBL" id="CACRYJ010000030">
    <property type="protein sequence ID" value="VZO37145.1"/>
    <property type="molecule type" value="Genomic_DNA"/>
</dbReference>
<dbReference type="InterPro" id="IPR003593">
    <property type="entry name" value="AAA+_ATPase"/>
</dbReference>
<dbReference type="GO" id="GO:0005524">
    <property type="term" value="F:ATP binding"/>
    <property type="evidence" value="ECO:0007669"/>
    <property type="project" value="UniProtKB-KW"/>
</dbReference>
<accession>A0A7M4DJE1</accession>
<dbReference type="AlphaFoldDB" id="A0A7M4DJE1"/>
<proteinExistence type="predicted"/>
<name>A0A7M4DJE1_9MICO</name>
<keyword evidence="7" id="KW-1185">Reference proteome</keyword>
<evidence type="ECO:0000313" key="7">
    <source>
        <dbReference type="Proteomes" id="UP000419743"/>
    </source>
</evidence>
<dbReference type="SMART" id="SM00382">
    <property type="entry name" value="AAA"/>
    <property type="match status" value="2"/>
</dbReference>
<dbReference type="FunFam" id="3.40.50.300:FF:000011">
    <property type="entry name" value="Putative ABC transporter ATP-binding component"/>
    <property type="match status" value="1"/>
</dbReference>
<dbReference type="Pfam" id="PF00005">
    <property type="entry name" value="ABC_tran"/>
    <property type="match status" value="2"/>
</dbReference>
<keyword evidence="2" id="KW-0547">Nucleotide-binding</keyword>
<dbReference type="PROSITE" id="PS50893">
    <property type="entry name" value="ABC_TRANSPORTER_2"/>
    <property type="match status" value="2"/>
</dbReference>
<dbReference type="CDD" id="cd03221">
    <property type="entry name" value="ABCF_EF-3"/>
    <property type="match status" value="1"/>
</dbReference>
<feature type="domain" description="ABC transporter" evidence="5">
    <location>
        <begin position="329"/>
        <end position="571"/>
    </location>
</feature>
<dbReference type="GO" id="GO:0016887">
    <property type="term" value="F:ATP hydrolysis activity"/>
    <property type="evidence" value="ECO:0007669"/>
    <property type="project" value="InterPro"/>
</dbReference>
<keyword evidence="1" id="KW-0677">Repeat</keyword>
<dbReference type="Proteomes" id="UP000419743">
    <property type="component" value="Unassembled WGS sequence"/>
</dbReference>
<feature type="coiled-coil region" evidence="4">
    <location>
        <begin position="271"/>
        <end position="322"/>
    </location>
</feature>
<dbReference type="InterPro" id="IPR027417">
    <property type="entry name" value="P-loop_NTPase"/>
</dbReference>
<evidence type="ECO:0000259" key="5">
    <source>
        <dbReference type="PROSITE" id="PS50893"/>
    </source>
</evidence>
<comment type="caution">
    <text evidence="6">The sequence shown here is derived from an EMBL/GenBank/DDBJ whole genome shotgun (WGS) entry which is preliminary data.</text>
</comment>
<evidence type="ECO:0000256" key="1">
    <source>
        <dbReference type="ARBA" id="ARBA00022737"/>
    </source>
</evidence>
<evidence type="ECO:0000256" key="3">
    <source>
        <dbReference type="ARBA" id="ARBA00022840"/>
    </source>
</evidence>
<dbReference type="PANTHER" id="PTHR19211">
    <property type="entry name" value="ATP-BINDING TRANSPORT PROTEIN-RELATED"/>
    <property type="match status" value="1"/>
</dbReference>
<protein>
    <submittedName>
        <fullName evidence="6">Putative ABC transporter ATP-binding protein/MT2552</fullName>
    </submittedName>
</protein>
<evidence type="ECO:0000256" key="2">
    <source>
        <dbReference type="ARBA" id="ARBA00022741"/>
    </source>
</evidence>
<sequence length="572" mass="62225">MADPRPGQHAGSVAHLELAGIGFSLPDGRVLLDDVSLRVGEGARMALIGPNGAGKSTLLRIATGRSAPHAGTVTHSGSLAVMDQWVGRASDERTVRDLLVEHAPPAPAAVARRIEAAEEAMMLADDEPTQLAYAQALADWADVGGYQLEAEWDEICMSVLAQPYDRAQWRRADSLSGGEAKRVVLTALLRGPADILVLDEPDNSLDVPAKRWLEEGLRVSGKSVLFISHDRELLAATATQIVTLEPAGTGSTAWIHGGGFANYTQARNDRMARLEDLRRRWDEEHQKLRAQMLMYKQKASYNADMASRYQAARTRLEKFEQAGPPQEVTRDQHVTMRLTGGRTAKRAVVCTGLALDGLTEPFDLEIWFGERVAVLGANGTGKSHLLRLLAGGGTDPDVEHRPVTDVLPAPVAHTGRAVLGSRVLPGWFTQQALPPALVGRTLVEILGRGEGRRHGIPREQAGRVLDRYELAAAAEQRVETLSGGQVARLQILLLELAGATLLLLDEPTDNLDLHSAQALEAGLTAFEGTVIAVTHDRWFTRTFDRFLQVRADGRVLETDEPVWSDDGALRRR</sequence>
<reference evidence="6 7" key="1">
    <citation type="submission" date="2019-11" db="EMBL/GenBank/DDBJ databases">
        <authorList>
            <person name="Criscuolo A."/>
        </authorList>
    </citation>
    <scope>NUCLEOTIDE SEQUENCE [LARGE SCALE GENOMIC DNA]</scope>
    <source>
        <strain evidence="6">CIP111667</strain>
    </source>
</reference>